<reference evidence="2 3" key="1">
    <citation type="submission" date="2016-10" db="EMBL/GenBank/DDBJ databases">
        <authorList>
            <person name="Varghese N."/>
            <person name="Submissions S."/>
        </authorList>
    </citation>
    <scope>NUCLEOTIDE SEQUENCE [LARGE SCALE GENOMIC DNA]</scope>
    <source>
        <strain evidence="3">YIM D21,KCTC 23444,ACCC 10710</strain>
    </source>
</reference>
<evidence type="ECO:0000313" key="3">
    <source>
        <dbReference type="Proteomes" id="UP000325289"/>
    </source>
</evidence>
<protein>
    <submittedName>
        <fullName evidence="2">Uncharacterized protein</fullName>
    </submittedName>
</protein>
<sequence length="89" mass="8680">MKTSIKALVASVAALAAVSPAFAGGKGDIVLEPQVVAEEEEIVPAVPSLPIVAIAAGAGVLGCAVADCFGDDDDDGSESPTPPTTTTTN</sequence>
<dbReference type="AlphaFoldDB" id="A0A1I1UR62"/>
<keyword evidence="1" id="KW-0732">Signal</keyword>
<evidence type="ECO:0000256" key="1">
    <source>
        <dbReference type="SAM" id="SignalP"/>
    </source>
</evidence>
<organism evidence="2 3">
    <name type="scientific">Roseivivax sediminis</name>
    <dbReference type="NCBI Taxonomy" id="936889"/>
    <lineage>
        <taxon>Bacteria</taxon>
        <taxon>Pseudomonadati</taxon>
        <taxon>Pseudomonadota</taxon>
        <taxon>Alphaproteobacteria</taxon>
        <taxon>Rhodobacterales</taxon>
        <taxon>Roseobacteraceae</taxon>
        <taxon>Roseivivax</taxon>
    </lineage>
</organism>
<dbReference type="RefSeq" id="WP_149754830.1">
    <property type="nucleotide sequence ID" value="NZ_FOMS01000002.1"/>
</dbReference>
<evidence type="ECO:0000313" key="2">
    <source>
        <dbReference type="EMBL" id="SFD73075.1"/>
    </source>
</evidence>
<proteinExistence type="predicted"/>
<dbReference type="EMBL" id="FOMS01000002">
    <property type="protein sequence ID" value="SFD73075.1"/>
    <property type="molecule type" value="Genomic_DNA"/>
</dbReference>
<feature type="signal peptide" evidence="1">
    <location>
        <begin position="1"/>
        <end position="23"/>
    </location>
</feature>
<dbReference type="Proteomes" id="UP000325289">
    <property type="component" value="Unassembled WGS sequence"/>
</dbReference>
<feature type="chain" id="PRO_5009301894" evidence="1">
    <location>
        <begin position="24"/>
        <end position="89"/>
    </location>
</feature>
<gene>
    <name evidence="2" type="ORF">SAMN04515678_102468</name>
</gene>
<name>A0A1I1UR62_9RHOB</name>
<keyword evidence="3" id="KW-1185">Reference proteome</keyword>
<accession>A0A1I1UR62</accession>